<proteinExistence type="predicted"/>
<accession>A0A1B8H5E5</accession>
<evidence type="ECO:0000259" key="3">
    <source>
        <dbReference type="PROSITE" id="PS51186"/>
    </source>
</evidence>
<dbReference type="PANTHER" id="PTHR43877">
    <property type="entry name" value="AMINOALKYLPHOSPHONATE N-ACETYLTRANSFERASE-RELATED-RELATED"/>
    <property type="match status" value="1"/>
</dbReference>
<dbReference type="GO" id="GO:0016747">
    <property type="term" value="F:acyltransferase activity, transferring groups other than amino-acyl groups"/>
    <property type="evidence" value="ECO:0007669"/>
    <property type="project" value="InterPro"/>
</dbReference>
<dbReference type="CDD" id="cd04301">
    <property type="entry name" value="NAT_SF"/>
    <property type="match status" value="1"/>
</dbReference>
<keyword evidence="1 4" id="KW-0808">Transferase</keyword>
<dbReference type="EMBL" id="LZEY01000056">
    <property type="protein sequence ID" value="OBU04263.1"/>
    <property type="molecule type" value="Genomic_DNA"/>
</dbReference>
<organism evidence="4 5">
    <name type="scientific">Morganella psychrotolerans</name>
    <dbReference type="NCBI Taxonomy" id="368603"/>
    <lineage>
        <taxon>Bacteria</taxon>
        <taxon>Pseudomonadati</taxon>
        <taxon>Pseudomonadota</taxon>
        <taxon>Gammaproteobacteria</taxon>
        <taxon>Enterobacterales</taxon>
        <taxon>Morganellaceae</taxon>
        <taxon>Morganella</taxon>
    </lineage>
</organism>
<protein>
    <submittedName>
        <fullName evidence="4">Acetyltransferase</fullName>
    </submittedName>
</protein>
<gene>
    <name evidence="4" type="ORF">AYY18_10015</name>
</gene>
<dbReference type="SUPFAM" id="SSF55729">
    <property type="entry name" value="Acyl-CoA N-acyltransferases (Nat)"/>
    <property type="match status" value="1"/>
</dbReference>
<comment type="caution">
    <text evidence="4">The sequence shown here is derived from an EMBL/GenBank/DDBJ whole genome shotgun (WGS) entry which is preliminary data.</text>
</comment>
<reference evidence="5" key="1">
    <citation type="submission" date="2016-06" db="EMBL/GenBank/DDBJ databases">
        <authorList>
            <person name="Butler K."/>
        </authorList>
    </citation>
    <scope>NUCLEOTIDE SEQUENCE [LARGE SCALE GENOMIC DNA]</scope>
    <source>
        <strain evidence="5">GCSL-Mp20</strain>
    </source>
</reference>
<feature type="domain" description="N-acetyltransferase" evidence="3">
    <location>
        <begin position="2"/>
        <end position="154"/>
    </location>
</feature>
<dbReference type="AlphaFoldDB" id="A0A1B8H5E5"/>
<dbReference type="Proteomes" id="UP000092377">
    <property type="component" value="Unassembled WGS sequence"/>
</dbReference>
<name>A0A1B8H5E5_9GAMM</name>
<dbReference type="RefSeq" id="WP_067405370.1">
    <property type="nucleotide sequence ID" value="NZ_LZEY01000056.1"/>
</dbReference>
<keyword evidence="5" id="KW-1185">Reference proteome</keyword>
<evidence type="ECO:0000313" key="4">
    <source>
        <dbReference type="EMBL" id="OBU04263.1"/>
    </source>
</evidence>
<evidence type="ECO:0000256" key="2">
    <source>
        <dbReference type="ARBA" id="ARBA00023315"/>
    </source>
</evidence>
<dbReference type="Gene3D" id="3.40.630.30">
    <property type="match status" value="1"/>
</dbReference>
<evidence type="ECO:0000256" key="1">
    <source>
        <dbReference type="ARBA" id="ARBA00022679"/>
    </source>
</evidence>
<dbReference type="PANTHER" id="PTHR43877:SF2">
    <property type="entry name" value="AMINOALKYLPHOSPHONATE N-ACETYLTRANSFERASE-RELATED"/>
    <property type="match status" value="1"/>
</dbReference>
<sequence length="154" mass="17367">MMNIRSAQLNDTGRIAELYQQLFTEMAAFQPERWLPVEQEPEFIENAVTDDKFYLLVAEQDGRIAGFVIAQAQDSPAYSCMRPRRFGYIFDIVVDPAVRGQGTGKKLLSAVKAWSKAQGHTHLELSVLSENKGAMRLYEQEGYQPVSHTLAITL</sequence>
<dbReference type="InterPro" id="IPR000182">
    <property type="entry name" value="GNAT_dom"/>
</dbReference>
<evidence type="ECO:0000313" key="5">
    <source>
        <dbReference type="Proteomes" id="UP000092377"/>
    </source>
</evidence>
<dbReference type="InterPro" id="IPR050832">
    <property type="entry name" value="Bact_Acetyltransf"/>
</dbReference>
<keyword evidence="2" id="KW-0012">Acyltransferase</keyword>
<dbReference type="PROSITE" id="PS51186">
    <property type="entry name" value="GNAT"/>
    <property type="match status" value="1"/>
</dbReference>
<dbReference type="InterPro" id="IPR016181">
    <property type="entry name" value="Acyl_CoA_acyltransferase"/>
</dbReference>
<dbReference type="Pfam" id="PF00583">
    <property type="entry name" value="Acetyltransf_1"/>
    <property type="match status" value="1"/>
</dbReference>